<sequence>MTKPATRTALLLAVLLPLMPMRIAGAATPATRANTSASASAPLAAAHLEAVRYMLSVVNGETILQAAVKENSALRPVQQELFRHLFSSSTPQRMQELIVRTLARHLSQEDARSISEAYATAPGQRALRTPADDVAAFNALPPALLLSSAVGAARADIQKTADEWGAEALAKITEKALSMMQIEVDSLYKRAAYTEPLLSKYWKSMAGVVPVDQLATAQAAGTARAVHAEWTFLQTVREMEWSKMLTPDNLASAGQVAACQRKLDVVEVGAGRYLHARRDNLRQTDDTLNQIDMPFESKALADAAQALVREAAELDSFEKGQAALIAAHRAILAFAAERPGKLSVKNDKLVFANKADQRTYAALRKKLGEARASDGFK</sequence>
<reference evidence="2 3" key="1">
    <citation type="submission" date="2019-10" db="EMBL/GenBank/DDBJ databases">
        <title>Taxonomy of Antarctic Massilia spp.: description of Massilia rubra sp. nov., Massilia aquatica sp. nov., Massilia mucilaginosa sp. nov., Massilia frigida sp. nov. isolated from streams, lakes and regoliths.</title>
        <authorList>
            <person name="Holochova P."/>
            <person name="Sedlacek I."/>
            <person name="Kralova S."/>
            <person name="Maslanova I."/>
            <person name="Busse H.-J."/>
            <person name="Stankova E."/>
            <person name="Vrbovska V."/>
            <person name="Kovarovic V."/>
            <person name="Bartak M."/>
            <person name="Svec P."/>
            <person name="Pantucek R."/>
        </authorList>
    </citation>
    <scope>NUCLEOTIDE SEQUENCE [LARGE SCALE GENOMIC DNA]</scope>
    <source>
        <strain evidence="2 3">CCM 8733</strain>
    </source>
</reference>
<evidence type="ECO:0000256" key="1">
    <source>
        <dbReference type="SAM" id="SignalP"/>
    </source>
</evidence>
<feature type="chain" id="PRO_5046757057" description="DUF2059 domain-containing protein" evidence="1">
    <location>
        <begin position="27"/>
        <end position="377"/>
    </location>
</feature>
<evidence type="ECO:0008006" key="4">
    <source>
        <dbReference type="Google" id="ProtNLM"/>
    </source>
</evidence>
<dbReference type="EMBL" id="WHJH01000030">
    <property type="protein sequence ID" value="NHZ91517.1"/>
    <property type="molecule type" value="Genomic_DNA"/>
</dbReference>
<accession>A0ABX0NXC2</accession>
<evidence type="ECO:0000313" key="3">
    <source>
        <dbReference type="Proteomes" id="UP000609726"/>
    </source>
</evidence>
<comment type="caution">
    <text evidence="2">The sequence shown here is derived from an EMBL/GenBank/DDBJ whole genome shotgun (WGS) entry which is preliminary data.</text>
</comment>
<gene>
    <name evidence="2" type="ORF">F2P45_21275</name>
</gene>
<keyword evidence="1" id="KW-0732">Signal</keyword>
<dbReference type="RefSeq" id="WP_166879696.1">
    <property type="nucleotide sequence ID" value="NZ_WHJH01000030.1"/>
</dbReference>
<keyword evidence="3" id="KW-1185">Reference proteome</keyword>
<feature type="signal peptide" evidence="1">
    <location>
        <begin position="1"/>
        <end position="26"/>
    </location>
</feature>
<proteinExistence type="predicted"/>
<dbReference type="Proteomes" id="UP000609726">
    <property type="component" value="Unassembled WGS sequence"/>
</dbReference>
<name>A0ABX0NXC2_9BURK</name>
<protein>
    <recommendedName>
        <fullName evidence="4">DUF2059 domain-containing protein</fullName>
    </recommendedName>
</protein>
<organism evidence="2 3">
    <name type="scientific">Massilia mucilaginosa</name>
    <dbReference type="NCBI Taxonomy" id="2609282"/>
    <lineage>
        <taxon>Bacteria</taxon>
        <taxon>Pseudomonadati</taxon>
        <taxon>Pseudomonadota</taxon>
        <taxon>Betaproteobacteria</taxon>
        <taxon>Burkholderiales</taxon>
        <taxon>Oxalobacteraceae</taxon>
        <taxon>Telluria group</taxon>
        <taxon>Massilia</taxon>
    </lineage>
</organism>
<evidence type="ECO:0000313" key="2">
    <source>
        <dbReference type="EMBL" id="NHZ91517.1"/>
    </source>
</evidence>